<dbReference type="InterPro" id="IPR056497">
    <property type="entry name" value="HEAT_DAAF5"/>
</dbReference>
<proteinExistence type="predicted"/>
<dbReference type="OrthoDB" id="413572at2759"/>
<dbReference type="GO" id="GO:0036159">
    <property type="term" value="P:inner dynein arm assembly"/>
    <property type="evidence" value="ECO:0007669"/>
    <property type="project" value="TreeGrafter"/>
</dbReference>
<dbReference type="EnsemblMetazoa" id="SCAU007217-RA">
    <property type="protein sequence ID" value="SCAU007217-PA"/>
    <property type="gene ID" value="SCAU007217"/>
</dbReference>
<feature type="domain" description="Dynein axonemal assembly factor 5 TPR repeats" evidence="2">
    <location>
        <begin position="12"/>
        <end position="301"/>
    </location>
</feature>
<sequence length="846" mass="96432">MLFSIEDICNKLQSTERRVKIAALEELQRKCLDNQVPGKDVQEIYDELYLHLLKCYSDRFESVRDKSVETVNAFVERLPPNDFHLLNIVSALRERLGQQETVEESEEIRLVLVQQMAKLVNRFIETGNKTSLQGCTTDIIVILAKVLKDPYPAVQRQACTCVAILASSSDSYTFEKHAVPLAKALYGMLNHKHSNARIAAVNALSFVALHIDASRDSLSRLLMEVSPLLMDAMPLVRRECGELGIRLLLELKDRYSYFDRLIPLVLCCLKDESPEVRDYILPLWIKCGKKYYEENEAELSKQEIADIVPSNYPTSVKRPTIGCRAIVQRSLRLLKLITRESSDWKENVRLHSLKLLYQFVLHAEAAMTAKFFEIYPDIARCCRDNDNIVVQEAFNLADLMGRLLNYDDWCEHGFEGLEKNAKEGYLKCFYYMYTAAINVKFEDNLRLTKLLVEPDFSQTLKTDFQLYILNMVDTVLDKTEEESKLLADENPKYNAQLNELYKNCYCCTMKVRALSLESEQTNAEELQSKGSKILERIVVRYGFSLDDLHEKFFNDALEYVDNIDAPLDDLSEPILLFYGLLKLGKLREPYLLNIQQKVKTVFTMCADESKIKIFTAVSIAMLEWHNTIRRPLECSCALLRGFIDAVVEPCIVWKAGANAEAMRSLATATLCSLSQGAAEEARYILPSLAKYIPSLLEDNSVSTRHYAVKCLNNFGAVNLEELKPIAYGCLQRLDDASSGIRILAASVIPKLEPALIDVPAGMGGEGDKKMAYEHDIWQTFVKKCLELMFLHYDGPDLRLRAVLKGTIMEMGKRYPEICKESYESILNTTCNSINLKELEEELALIK</sequence>
<evidence type="ECO:0000313" key="4">
    <source>
        <dbReference type="Proteomes" id="UP000095300"/>
    </source>
</evidence>
<dbReference type="Pfam" id="PF25757">
    <property type="entry name" value="TPR_DNAAF5"/>
    <property type="match status" value="1"/>
</dbReference>
<dbReference type="Proteomes" id="UP000095300">
    <property type="component" value="Unassembled WGS sequence"/>
</dbReference>
<organism evidence="3 4">
    <name type="scientific">Stomoxys calcitrans</name>
    <name type="common">Stable fly</name>
    <name type="synonym">Conops calcitrans</name>
    <dbReference type="NCBI Taxonomy" id="35570"/>
    <lineage>
        <taxon>Eukaryota</taxon>
        <taxon>Metazoa</taxon>
        <taxon>Ecdysozoa</taxon>
        <taxon>Arthropoda</taxon>
        <taxon>Hexapoda</taxon>
        <taxon>Insecta</taxon>
        <taxon>Pterygota</taxon>
        <taxon>Neoptera</taxon>
        <taxon>Endopterygota</taxon>
        <taxon>Diptera</taxon>
        <taxon>Brachycera</taxon>
        <taxon>Muscomorpha</taxon>
        <taxon>Muscoidea</taxon>
        <taxon>Muscidae</taxon>
        <taxon>Stomoxys</taxon>
    </lineage>
</organism>
<evidence type="ECO:0000313" key="3">
    <source>
        <dbReference type="EnsemblMetazoa" id="SCAU007217-PA"/>
    </source>
</evidence>
<dbReference type="GO" id="GO:0045505">
    <property type="term" value="F:dynein intermediate chain binding"/>
    <property type="evidence" value="ECO:0007669"/>
    <property type="project" value="TreeGrafter"/>
</dbReference>
<feature type="domain" description="Dynein axonemal assembly factor 5 HEAT-repeat" evidence="1">
    <location>
        <begin position="311"/>
        <end position="484"/>
    </location>
</feature>
<evidence type="ECO:0000259" key="2">
    <source>
        <dbReference type="Pfam" id="PF25757"/>
    </source>
</evidence>
<dbReference type="Gene3D" id="1.25.10.10">
    <property type="entry name" value="Leucine-rich Repeat Variant"/>
    <property type="match status" value="3"/>
</dbReference>
<dbReference type="VEuPathDB" id="VectorBase:SCAU007217"/>
<evidence type="ECO:0000259" key="1">
    <source>
        <dbReference type="Pfam" id="PF24573"/>
    </source>
</evidence>
<dbReference type="InterPro" id="IPR057978">
    <property type="entry name" value="TPR_DAAF5"/>
</dbReference>
<evidence type="ECO:0008006" key="5">
    <source>
        <dbReference type="Google" id="ProtNLM"/>
    </source>
</evidence>
<dbReference type="GO" id="GO:0036158">
    <property type="term" value="P:outer dynein arm assembly"/>
    <property type="evidence" value="ECO:0007669"/>
    <property type="project" value="TreeGrafter"/>
</dbReference>
<accession>A0A1I8PE61</accession>
<reference evidence="3" key="1">
    <citation type="submission" date="2020-05" db="UniProtKB">
        <authorList>
            <consortium name="EnsemblMetazoa"/>
        </authorList>
    </citation>
    <scope>IDENTIFICATION</scope>
    <source>
        <strain evidence="3">USDA</strain>
    </source>
</reference>
<dbReference type="InterPro" id="IPR052623">
    <property type="entry name" value="DAAF5"/>
</dbReference>
<dbReference type="STRING" id="35570.A0A1I8PE61"/>
<dbReference type="InterPro" id="IPR016024">
    <property type="entry name" value="ARM-type_fold"/>
</dbReference>
<dbReference type="Pfam" id="PF24573">
    <property type="entry name" value="HEAT_DAAF5"/>
    <property type="match status" value="1"/>
</dbReference>
<dbReference type="PANTHER" id="PTHR16216:SF2">
    <property type="entry name" value="DYNEIN AXONEMAL ASSEMBLY FACTOR 5"/>
    <property type="match status" value="1"/>
</dbReference>
<keyword evidence="4" id="KW-1185">Reference proteome</keyword>
<dbReference type="KEGG" id="scac:106089002"/>
<gene>
    <name evidence="3" type="primary">106089002</name>
</gene>
<dbReference type="PANTHER" id="PTHR16216">
    <property type="entry name" value="DYNEIN ASSEMBLY FACTOR 5, AXONEMAL"/>
    <property type="match status" value="1"/>
</dbReference>
<name>A0A1I8PE61_STOCA</name>
<protein>
    <recommendedName>
        <fullName evidence="5">TOG domain-containing protein</fullName>
    </recommendedName>
</protein>
<dbReference type="GO" id="GO:0003341">
    <property type="term" value="P:cilium movement"/>
    <property type="evidence" value="ECO:0007669"/>
    <property type="project" value="TreeGrafter"/>
</dbReference>
<dbReference type="InterPro" id="IPR011989">
    <property type="entry name" value="ARM-like"/>
</dbReference>
<dbReference type="SUPFAM" id="SSF48371">
    <property type="entry name" value="ARM repeat"/>
    <property type="match status" value="1"/>
</dbReference>
<dbReference type="GO" id="GO:0005737">
    <property type="term" value="C:cytoplasm"/>
    <property type="evidence" value="ECO:0007669"/>
    <property type="project" value="TreeGrafter"/>
</dbReference>
<dbReference type="AlphaFoldDB" id="A0A1I8PE61"/>